<keyword evidence="8" id="KW-1185">Reference proteome</keyword>
<dbReference type="PANTHER" id="PTHR11101">
    <property type="entry name" value="PHOSPHATE TRANSPORTER"/>
    <property type="match status" value="1"/>
</dbReference>
<evidence type="ECO:0000313" key="7">
    <source>
        <dbReference type="EMBL" id="SDC61718.1"/>
    </source>
</evidence>
<feature type="transmembrane region" description="Helical" evidence="6">
    <location>
        <begin position="489"/>
        <end position="512"/>
    </location>
</feature>
<dbReference type="AlphaFoldDB" id="A0A1G6N1K4"/>
<feature type="transmembrane region" description="Helical" evidence="6">
    <location>
        <begin position="186"/>
        <end position="211"/>
    </location>
</feature>
<sequence>MDNYYLYIVIILLALALVDLVVGVSNNAVNFLNSAIGSHVAPRYVIMIVASLGIVIGSLMSSGMMEIARKGIFHPDQFYFSEIMIIFMAVMITDIILLDIFNTFGLPTSTTVSLVFELLGSAVAVASVKILSNDGTLAMLGQYINTEKALMIISGILISVVVAFVTGTVVMYFSRIVFSFNLRRSYHYFGALFGGFAITALTYFIIMKGIGGATMVPPSFIEALHQNTIKILLISFLGWAILLQLLSVFFRFNIFKAVVLLGTFALALSFAGNDLVNFIGVPMAGLKSFQIYMANPGIAPDQLNMSELAGPVNTNFYYLVIAGLVMVITLWFSKKARTVTETEVGLARQDSGIEQFGSTHLSRSIVRQTMHFASTLNRIIPTPIERFLDRRFDQNKAKKVKVGKDGAPSFDLIRASVNLTTASILISMATSLKLPLSTTYVTFMVAMGSSLADKAWGRESAVYRITGVLTVISGWFFTAFVAFTVALLVALAISFGGKFAVIAIIGITIFVIP</sequence>
<evidence type="ECO:0000256" key="6">
    <source>
        <dbReference type="RuleBase" id="RU363058"/>
    </source>
</evidence>
<feature type="transmembrane region" description="Helical" evidence="6">
    <location>
        <begin position="315"/>
        <end position="332"/>
    </location>
</feature>
<keyword evidence="3 6" id="KW-0812">Transmembrane</keyword>
<keyword evidence="2 6" id="KW-0813">Transport</keyword>
<reference evidence="7 8" key="1">
    <citation type="submission" date="2016-09" db="EMBL/GenBank/DDBJ databases">
        <authorList>
            <person name="Capua I."/>
            <person name="De Benedictis P."/>
            <person name="Joannis T."/>
            <person name="Lombin L.H."/>
            <person name="Cattoli G."/>
        </authorList>
    </citation>
    <scope>NUCLEOTIDE SEQUENCE [LARGE SCALE GENOMIC DNA]</scope>
    <source>
        <strain evidence="7 8">A7P-90m</strain>
    </source>
</reference>
<evidence type="ECO:0000313" key="8">
    <source>
        <dbReference type="Proteomes" id="UP000199452"/>
    </source>
</evidence>
<dbReference type="PANTHER" id="PTHR11101:SF16">
    <property type="entry name" value="PHOSPHATE TRANSPORTER"/>
    <property type="match status" value="1"/>
</dbReference>
<feature type="transmembrane region" description="Helical" evidence="6">
    <location>
        <begin position="77"/>
        <end position="100"/>
    </location>
</feature>
<comment type="subcellular location">
    <subcellularLocation>
        <location evidence="1 6">Membrane</location>
        <topology evidence="1 6">Multi-pass membrane protein</topology>
    </subcellularLocation>
</comment>
<accession>A0A1G6N1K4</accession>
<evidence type="ECO:0000256" key="2">
    <source>
        <dbReference type="ARBA" id="ARBA00022448"/>
    </source>
</evidence>
<dbReference type="Proteomes" id="UP000199452">
    <property type="component" value="Unassembled WGS sequence"/>
</dbReference>
<dbReference type="EMBL" id="FMYP01000040">
    <property type="protein sequence ID" value="SDC61718.1"/>
    <property type="molecule type" value="Genomic_DNA"/>
</dbReference>
<keyword evidence="4 6" id="KW-1133">Transmembrane helix</keyword>
<dbReference type="GO" id="GO:0016020">
    <property type="term" value="C:membrane"/>
    <property type="evidence" value="ECO:0007669"/>
    <property type="project" value="UniProtKB-SubCell"/>
</dbReference>
<organism evidence="7 8">
    <name type="scientific">Williamwhitmania taraxaci</name>
    <dbReference type="NCBI Taxonomy" id="1640674"/>
    <lineage>
        <taxon>Bacteria</taxon>
        <taxon>Pseudomonadati</taxon>
        <taxon>Bacteroidota</taxon>
        <taxon>Bacteroidia</taxon>
        <taxon>Bacteroidales</taxon>
        <taxon>Williamwhitmaniaceae</taxon>
        <taxon>Williamwhitmania</taxon>
    </lineage>
</organism>
<dbReference type="Pfam" id="PF01384">
    <property type="entry name" value="PHO4"/>
    <property type="match status" value="1"/>
</dbReference>
<protein>
    <recommendedName>
        <fullName evidence="6">Phosphate transporter</fullName>
    </recommendedName>
</protein>
<dbReference type="GO" id="GO:0035435">
    <property type="term" value="P:phosphate ion transmembrane transport"/>
    <property type="evidence" value="ECO:0007669"/>
    <property type="project" value="TreeGrafter"/>
</dbReference>
<feature type="transmembrane region" description="Helical" evidence="6">
    <location>
        <begin position="231"/>
        <end position="250"/>
    </location>
</feature>
<dbReference type="OrthoDB" id="1110016at2"/>
<name>A0A1G6N1K4_9BACT</name>
<feature type="transmembrane region" description="Helical" evidence="6">
    <location>
        <begin position="461"/>
        <end position="483"/>
    </location>
</feature>
<evidence type="ECO:0000256" key="5">
    <source>
        <dbReference type="ARBA" id="ARBA00023136"/>
    </source>
</evidence>
<evidence type="ECO:0000256" key="1">
    <source>
        <dbReference type="ARBA" id="ARBA00004141"/>
    </source>
</evidence>
<keyword evidence="6" id="KW-0592">Phosphate transport</keyword>
<comment type="similarity">
    <text evidence="6">Belongs to the inorganic phosphate transporter (PiT) (TC 2.A.20) family.</text>
</comment>
<feature type="transmembrane region" description="Helical" evidence="6">
    <location>
        <begin position="257"/>
        <end position="279"/>
    </location>
</feature>
<dbReference type="STRING" id="1640674.SAMN05216323_10402"/>
<gene>
    <name evidence="7" type="ORF">SAMN05216323_10402</name>
</gene>
<dbReference type="InterPro" id="IPR001204">
    <property type="entry name" value="Phos_transporter"/>
</dbReference>
<feature type="transmembrane region" description="Helical" evidence="6">
    <location>
        <begin position="112"/>
        <end position="131"/>
    </location>
</feature>
<evidence type="ECO:0000256" key="3">
    <source>
        <dbReference type="ARBA" id="ARBA00022692"/>
    </source>
</evidence>
<keyword evidence="5 6" id="KW-0472">Membrane</keyword>
<proteinExistence type="inferred from homology"/>
<feature type="transmembrane region" description="Helical" evidence="6">
    <location>
        <begin position="151"/>
        <end position="174"/>
    </location>
</feature>
<evidence type="ECO:0000256" key="4">
    <source>
        <dbReference type="ARBA" id="ARBA00022989"/>
    </source>
</evidence>
<feature type="transmembrane region" description="Helical" evidence="6">
    <location>
        <begin position="6"/>
        <end position="32"/>
    </location>
</feature>
<feature type="transmembrane region" description="Helical" evidence="6">
    <location>
        <begin position="44"/>
        <end position="65"/>
    </location>
</feature>
<dbReference type="GO" id="GO:0005315">
    <property type="term" value="F:phosphate transmembrane transporter activity"/>
    <property type="evidence" value="ECO:0007669"/>
    <property type="project" value="InterPro"/>
</dbReference>
<dbReference type="RefSeq" id="WP_092438923.1">
    <property type="nucleotide sequence ID" value="NZ_FMYP01000040.1"/>
</dbReference>